<dbReference type="OrthoDB" id="6119243at2759"/>
<keyword evidence="5" id="KW-1185">Reference proteome</keyword>
<organism evidence="4 5">
    <name type="scientific">Ancylostoma duodenale</name>
    <dbReference type="NCBI Taxonomy" id="51022"/>
    <lineage>
        <taxon>Eukaryota</taxon>
        <taxon>Metazoa</taxon>
        <taxon>Ecdysozoa</taxon>
        <taxon>Nematoda</taxon>
        <taxon>Chromadorea</taxon>
        <taxon>Rhabditida</taxon>
        <taxon>Rhabditina</taxon>
        <taxon>Rhabditomorpha</taxon>
        <taxon>Strongyloidea</taxon>
        <taxon>Ancylostomatidae</taxon>
        <taxon>Ancylostomatinae</taxon>
        <taxon>Ancylostoma</taxon>
    </lineage>
</organism>
<evidence type="ECO:0000259" key="3">
    <source>
        <dbReference type="Pfam" id="PF00652"/>
    </source>
</evidence>
<dbReference type="SUPFAM" id="SSF50370">
    <property type="entry name" value="Ricin B-like lectins"/>
    <property type="match status" value="1"/>
</dbReference>
<feature type="domain" description="Ricin B lectin" evidence="3">
    <location>
        <begin position="2"/>
        <end position="76"/>
    </location>
</feature>
<accession>A0A0C2BXR5</accession>
<evidence type="ECO:0000313" key="4">
    <source>
        <dbReference type="EMBL" id="KIH48768.1"/>
    </source>
</evidence>
<keyword evidence="2" id="KW-0464">Manganese</keyword>
<dbReference type="InterPro" id="IPR035992">
    <property type="entry name" value="Ricin_B-like_lectins"/>
</dbReference>
<evidence type="ECO:0000313" key="5">
    <source>
        <dbReference type="Proteomes" id="UP000054047"/>
    </source>
</evidence>
<evidence type="ECO:0000256" key="2">
    <source>
        <dbReference type="ARBA" id="ARBA00023211"/>
    </source>
</evidence>
<dbReference type="InterPro" id="IPR000772">
    <property type="entry name" value="Ricin_B_lectin"/>
</dbReference>
<sequence length="94" mass="10960">MLSENGEIRRDETCVDYKGQHVGVSLCHGLKGNQEWRYNHQTGRVFHVVTQKCLEMTAIGQLNTEPCNASNKFQQWRFKEYSEVKAEKYRVVVP</sequence>
<proteinExistence type="predicted"/>
<dbReference type="PROSITE" id="PS50231">
    <property type="entry name" value="RICIN_B_LECTIN"/>
    <property type="match status" value="1"/>
</dbReference>
<dbReference type="Pfam" id="PF00652">
    <property type="entry name" value="Ricin_B_lectin"/>
    <property type="match status" value="1"/>
</dbReference>
<dbReference type="EMBL" id="KN757056">
    <property type="protein sequence ID" value="KIH48768.1"/>
    <property type="molecule type" value="Genomic_DNA"/>
</dbReference>
<gene>
    <name evidence="4" type="ORF">ANCDUO_21159</name>
</gene>
<dbReference type="Proteomes" id="UP000054047">
    <property type="component" value="Unassembled WGS sequence"/>
</dbReference>
<comment type="cofactor">
    <cofactor evidence="1">
        <name>Mn(2+)</name>
        <dbReference type="ChEBI" id="CHEBI:29035"/>
    </cofactor>
</comment>
<protein>
    <recommendedName>
        <fullName evidence="3">Ricin B lectin domain-containing protein</fullName>
    </recommendedName>
</protein>
<name>A0A0C2BXR5_9BILA</name>
<dbReference type="AlphaFoldDB" id="A0A0C2BXR5"/>
<reference evidence="4 5" key="1">
    <citation type="submission" date="2013-12" db="EMBL/GenBank/DDBJ databases">
        <title>Draft genome of the parsitic nematode Ancylostoma duodenale.</title>
        <authorList>
            <person name="Mitreva M."/>
        </authorList>
    </citation>
    <scope>NUCLEOTIDE SEQUENCE [LARGE SCALE GENOMIC DNA]</scope>
    <source>
        <strain evidence="4 5">Zhejiang</strain>
    </source>
</reference>
<dbReference type="Gene3D" id="2.80.10.50">
    <property type="match status" value="1"/>
</dbReference>
<evidence type="ECO:0000256" key="1">
    <source>
        <dbReference type="ARBA" id="ARBA00001936"/>
    </source>
</evidence>